<evidence type="ECO:0000259" key="1">
    <source>
        <dbReference type="PROSITE" id="PS50404"/>
    </source>
</evidence>
<dbReference type="GO" id="GO:0005737">
    <property type="term" value="C:cytoplasm"/>
    <property type="evidence" value="ECO:0007669"/>
    <property type="project" value="TreeGrafter"/>
</dbReference>
<dbReference type="Proteomes" id="UP000244064">
    <property type="component" value="Unassembled WGS sequence"/>
</dbReference>
<dbReference type="InterPro" id="IPR036282">
    <property type="entry name" value="Glutathione-S-Trfase_C_sf"/>
</dbReference>
<protein>
    <submittedName>
        <fullName evidence="2">Glutathione S-transferase</fullName>
    </submittedName>
</protein>
<dbReference type="Gene3D" id="3.40.30.10">
    <property type="entry name" value="Glutaredoxin"/>
    <property type="match status" value="1"/>
</dbReference>
<name>A0A2T5PDP1_9PSED</name>
<dbReference type="Gene3D" id="1.20.1050.10">
    <property type="match status" value="1"/>
</dbReference>
<dbReference type="InterPro" id="IPR040079">
    <property type="entry name" value="Glutathione_S-Trfase"/>
</dbReference>
<dbReference type="OrthoDB" id="8634103at2"/>
<dbReference type="RefSeq" id="WP_108105491.1">
    <property type="nucleotide sequence ID" value="NZ_QASN01000006.1"/>
</dbReference>
<reference evidence="2 3" key="1">
    <citation type="submission" date="2018-04" db="EMBL/GenBank/DDBJ databases">
        <title>Pseudomonas sp. nov., isolated from mangrove soil.</title>
        <authorList>
            <person name="Chen C."/>
        </authorList>
    </citation>
    <scope>NUCLEOTIDE SEQUENCE [LARGE SCALE GENOMIC DNA]</scope>
    <source>
        <strain evidence="2 3">TC-11</strain>
    </source>
</reference>
<dbReference type="InterPro" id="IPR004045">
    <property type="entry name" value="Glutathione_S-Trfase_N"/>
</dbReference>
<dbReference type="SUPFAM" id="SSF52833">
    <property type="entry name" value="Thioredoxin-like"/>
    <property type="match status" value="1"/>
</dbReference>
<sequence length="197" mass="21450">MQLHLNATSPFARVARIVALEKGVELEFCWSDPWSDQAELLAVNPLARVPVLVCDDGESIGESLLIALHLDSLSSRTALLPAARQAAVLHLAGQGIGLMEAAFNRVIARKHEGATADQSLLGQRRLRAIERTLAALETDWPARAGEQISLGDIVIAVALDYLAFRLPELDWPARFPGLFECHARLAARESFFSTAFG</sequence>
<feature type="domain" description="GST N-terminal" evidence="1">
    <location>
        <begin position="1"/>
        <end position="78"/>
    </location>
</feature>
<dbReference type="Pfam" id="PF13410">
    <property type="entry name" value="GST_C_2"/>
    <property type="match status" value="1"/>
</dbReference>
<dbReference type="Pfam" id="PF13417">
    <property type="entry name" value="GST_N_3"/>
    <property type="match status" value="1"/>
</dbReference>
<evidence type="ECO:0000313" key="2">
    <source>
        <dbReference type="EMBL" id="PTU75851.1"/>
    </source>
</evidence>
<comment type="caution">
    <text evidence="2">The sequence shown here is derived from an EMBL/GenBank/DDBJ whole genome shotgun (WGS) entry which is preliminary data.</text>
</comment>
<dbReference type="InterPro" id="IPR036249">
    <property type="entry name" value="Thioredoxin-like_sf"/>
</dbReference>
<dbReference type="EMBL" id="QASN01000006">
    <property type="protein sequence ID" value="PTU75851.1"/>
    <property type="molecule type" value="Genomic_DNA"/>
</dbReference>
<accession>A0A2T5PDP1</accession>
<dbReference type="PANTHER" id="PTHR43968">
    <property type="match status" value="1"/>
</dbReference>
<dbReference type="AlphaFoldDB" id="A0A2T5PDP1"/>
<proteinExistence type="predicted"/>
<dbReference type="SUPFAM" id="SSF47616">
    <property type="entry name" value="GST C-terminal domain-like"/>
    <property type="match status" value="1"/>
</dbReference>
<dbReference type="PANTHER" id="PTHR43968:SF6">
    <property type="entry name" value="GLUTATHIONE S-TRANSFERASE OMEGA"/>
    <property type="match status" value="1"/>
</dbReference>
<organism evidence="2 3">
    <name type="scientific">Pseudomonas mangrovi</name>
    <dbReference type="NCBI Taxonomy" id="2161748"/>
    <lineage>
        <taxon>Bacteria</taxon>
        <taxon>Pseudomonadati</taxon>
        <taxon>Pseudomonadota</taxon>
        <taxon>Gammaproteobacteria</taxon>
        <taxon>Pseudomonadales</taxon>
        <taxon>Pseudomonadaceae</taxon>
        <taxon>Pseudomonas</taxon>
    </lineage>
</organism>
<dbReference type="InterPro" id="IPR050983">
    <property type="entry name" value="GST_Omega/HSP26"/>
</dbReference>
<gene>
    <name evidence="2" type="ORF">DBO85_04035</name>
</gene>
<dbReference type="PROSITE" id="PS50404">
    <property type="entry name" value="GST_NTER"/>
    <property type="match status" value="1"/>
</dbReference>
<evidence type="ECO:0000313" key="3">
    <source>
        <dbReference type="Proteomes" id="UP000244064"/>
    </source>
</evidence>
<keyword evidence="3" id="KW-1185">Reference proteome</keyword>
<dbReference type="GO" id="GO:0016740">
    <property type="term" value="F:transferase activity"/>
    <property type="evidence" value="ECO:0007669"/>
    <property type="project" value="UniProtKB-KW"/>
</dbReference>
<dbReference type="SFLD" id="SFLDS00019">
    <property type="entry name" value="Glutathione_Transferase_(cytos"/>
    <property type="match status" value="1"/>
</dbReference>
<keyword evidence="2" id="KW-0808">Transferase</keyword>